<sequence length="276" mass="29590">MSGLRFVEVADRVHVLREPLLEVNVTLVVGDGAALLVDTLSTAGQAAELAAAARAVTPAPWTIVNTHHHFDHCFGNATLAADPPRPVYAHEVAAAALRDPERLRRQAYEEMRDERPELAAELAGTELLAPTHTVHTETVLDVGGRRVVLRHPGHGHTDADLVVHVPDADVLVVGDLVEQSGPPAFEDSYPLRWPDAVADLLRLATGATVVVPGHGEPVGVDFVREQHRRLVDQAWLIRAAHTADAPPERVAAESPFGARPGLVAARRGYAELDGTA</sequence>
<dbReference type="SUPFAM" id="SSF56281">
    <property type="entry name" value="Metallo-hydrolase/oxidoreductase"/>
    <property type="match status" value="1"/>
</dbReference>
<reference evidence="2 3" key="1">
    <citation type="submission" date="2016-06" db="EMBL/GenBank/DDBJ databases">
        <authorList>
            <person name="Kjaerup R.B."/>
            <person name="Dalgaard T.S."/>
            <person name="Juul-Madsen H.R."/>
        </authorList>
    </citation>
    <scope>NUCLEOTIDE SEQUENCE [LARGE SCALE GENOMIC DNA]</scope>
    <source>
        <strain evidence="2 3">DSM 45097</strain>
    </source>
</reference>
<accession>A0A1C5JBF3</accession>
<dbReference type="SMART" id="SM00849">
    <property type="entry name" value="Lactamase_B"/>
    <property type="match status" value="1"/>
</dbReference>
<organism evidence="2 3">
    <name type="scientific">Micromonospora siamensis</name>
    <dbReference type="NCBI Taxonomy" id="299152"/>
    <lineage>
        <taxon>Bacteria</taxon>
        <taxon>Bacillati</taxon>
        <taxon>Actinomycetota</taxon>
        <taxon>Actinomycetes</taxon>
        <taxon>Micromonosporales</taxon>
        <taxon>Micromonosporaceae</taxon>
        <taxon>Micromonospora</taxon>
    </lineage>
</organism>
<dbReference type="Proteomes" id="UP000198210">
    <property type="component" value="Chromosome I"/>
</dbReference>
<dbReference type="InterPro" id="IPR001279">
    <property type="entry name" value="Metallo-B-lactamas"/>
</dbReference>
<dbReference type="Gene3D" id="3.60.15.10">
    <property type="entry name" value="Ribonuclease Z/Hydroxyacylglutathione hydrolase-like"/>
    <property type="match status" value="1"/>
</dbReference>
<evidence type="ECO:0000313" key="3">
    <source>
        <dbReference type="Proteomes" id="UP000198210"/>
    </source>
</evidence>
<proteinExistence type="predicted"/>
<name>A0A1C5JBF3_9ACTN</name>
<feature type="domain" description="Metallo-beta-lactamase" evidence="1">
    <location>
        <begin position="22"/>
        <end position="214"/>
    </location>
</feature>
<dbReference type="AlphaFoldDB" id="A0A1C5JBF3"/>
<dbReference type="RefSeq" id="WP_088972182.1">
    <property type="nucleotide sequence ID" value="NZ_JBHLYF010000004.1"/>
</dbReference>
<dbReference type="Pfam" id="PF00753">
    <property type="entry name" value="Lactamase_B"/>
    <property type="match status" value="1"/>
</dbReference>
<protein>
    <submittedName>
        <fullName evidence="2">Glyoxylase, beta-lactamase superfamily II</fullName>
    </submittedName>
</protein>
<dbReference type="InterPro" id="IPR050855">
    <property type="entry name" value="NDM-1-like"/>
</dbReference>
<dbReference type="PANTHER" id="PTHR42951:SF4">
    <property type="entry name" value="ACYL-COENZYME A THIOESTERASE MBLAC2"/>
    <property type="match status" value="1"/>
</dbReference>
<gene>
    <name evidence="2" type="ORF">GA0074704_4328</name>
</gene>
<keyword evidence="3" id="KW-1185">Reference proteome</keyword>
<evidence type="ECO:0000259" key="1">
    <source>
        <dbReference type="SMART" id="SM00849"/>
    </source>
</evidence>
<dbReference type="CDD" id="cd16282">
    <property type="entry name" value="metallo-hydrolase-like_MBL-fold"/>
    <property type="match status" value="1"/>
</dbReference>
<evidence type="ECO:0000313" key="2">
    <source>
        <dbReference type="EMBL" id="SCG67858.1"/>
    </source>
</evidence>
<dbReference type="InterPro" id="IPR036866">
    <property type="entry name" value="RibonucZ/Hydroxyglut_hydro"/>
</dbReference>
<dbReference type="EMBL" id="LT607751">
    <property type="protein sequence ID" value="SCG67858.1"/>
    <property type="molecule type" value="Genomic_DNA"/>
</dbReference>
<dbReference type="PANTHER" id="PTHR42951">
    <property type="entry name" value="METALLO-BETA-LACTAMASE DOMAIN-CONTAINING"/>
    <property type="match status" value="1"/>
</dbReference>